<comment type="caution">
    <text evidence="2">The sequence shown here is derived from an EMBL/GenBank/DDBJ whole genome shotgun (WGS) entry which is preliminary data.</text>
</comment>
<evidence type="ECO:0000313" key="2">
    <source>
        <dbReference type="EMBL" id="KAH0936113.1"/>
    </source>
</evidence>
<dbReference type="EMBL" id="JAGKQM010000003">
    <property type="protein sequence ID" value="KAH0936113.1"/>
    <property type="molecule type" value="Genomic_DNA"/>
</dbReference>
<dbReference type="InterPro" id="IPR036465">
    <property type="entry name" value="vWFA_dom_sf"/>
</dbReference>
<accession>A0ABQ8E5G7</accession>
<dbReference type="Gene3D" id="3.40.50.410">
    <property type="entry name" value="von Willebrand factor, type A domain"/>
    <property type="match status" value="1"/>
</dbReference>
<proteinExistence type="predicted"/>
<evidence type="ECO:0000256" key="1">
    <source>
        <dbReference type="SAM" id="Phobius"/>
    </source>
</evidence>
<evidence type="ECO:0000313" key="3">
    <source>
        <dbReference type="Proteomes" id="UP000824890"/>
    </source>
</evidence>
<feature type="non-terminal residue" evidence="2">
    <location>
        <position position="1"/>
    </location>
</feature>
<keyword evidence="1" id="KW-0472">Membrane</keyword>
<gene>
    <name evidence="2" type="ORF">HID58_013230</name>
</gene>
<keyword evidence="1" id="KW-1133">Transmembrane helix</keyword>
<dbReference type="Proteomes" id="UP000824890">
    <property type="component" value="Unassembled WGS sequence"/>
</dbReference>
<sequence>WTMIYINNFELMRNRDYRLKPKLSIFSAIGVICGVDHEDLKSINIISKSKEEPTGTCKTVTPRINSQMIIVFPGSYLMLMLRFYFFSPIKYEKNSLEEVGKKFKKNNNDEEKPQKLEPLLSAVNNNDGSHIAHIPSQANALSMSFSDIINRTVQTLDLG</sequence>
<protein>
    <submittedName>
        <fullName evidence="2">Uncharacterized protein</fullName>
    </submittedName>
</protein>
<keyword evidence="1" id="KW-0812">Transmembrane</keyword>
<keyword evidence="3" id="KW-1185">Reference proteome</keyword>
<organism evidence="2 3">
    <name type="scientific">Brassica napus</name>
    <name type="common">Rape</name>
    <dbReference type="NCBI Taxonomy" id="3708"/>
    <lineage>
        <taxon>Eukaryota</taxon>
        <taxon>Viridiplantae</taxon>
        <taxon>Streptophyta</taxon>
        <taxon>Embryophyta</taxon>
        <taxon>Tracheophyta</taxon>
        <taxon>Spermatophyta</taxon>
        <taxon>Magnoliopsida</taxon>
        <taxon>eudicotyledons</taxon>
        <taxon>Gunneridae</taxon>
        <taxon>Pentapetalae</taxon>
        <taxon>rosids</taxon>
        <taxon>malvids</taxon>
        <taxon>Brassicales</taxon>
        <taxon>Brassicaceae</taxon>
        <taxon>Brassiceae</taxon>
        <taxon>Brassica</taxon>
    </lineage>
</organism>
<reference evidence="2 3" key="1">
    <citation type="submission" date="2021-05" db="EMBL/GenBank/DDBJ databases">
        <title>Genome Assembly of Synthetic Allotetraploid Brassica napus Reveals Homoeologous Exchanges between Subgenomes.</title>
        <authorList>
            <person name="Davis J.T."/>
        </authorList>
    </citation>
    <scope>NUCLEOTIDE SEQUENCE [LARGE SCALE GENOMIC DNA]</scope>
    <source>
        <strain evidence="3">cv. Da-Ae</strain>
        <tissue evidence="2">Seedling</tissue>
    </source>
</reference>
<name>A0ABQ8E5G7_BRANA</name>
<feature type="transmembrane region" description="Helical" evidence="1">
    <location>
        <begin position="68"/>
        <end position="85"/>
    </location>
</feature>